<dbReference type="Pfam" id="PF10703">
    <property type="entry name" value="MoaF"/>
    <property type="match status" value="1"/>
</dbReference>
<evidence type="ECO:0000259" key="1">
    <source>
        <dbReference type="Pfam" id="PF10703"/>
    </source>
</evidence>
<dbReference type="EMBL" id="BAAAQT010000005">
    <property type="protein sequence ID" value="GAA2171985.1"/>
    <property type="molecule type" value="Genomic_DNA"/>
</dbReference>
<dbReference type="Proteomes" id="UP001501599">
    <property type="component" value="Unassembled WGS sequence"/>
</dbReference>
<feature type="domain" description="MoaF C-terminal" evidence="2">
    <location>
        <begin position="139"/>
        <end position="251"/>
    </location>
</feature>
<dbReference type="Pfam" id="PF17409">
    <property type="entry name" value="MoaF_C"/>
    <property type="match status" value="1"/>
</dbReference>
<dbReference type="InterPro" id="IPR035348">
    <property type="entry name" value="MoaF_C"/>
</dbReference>
<dbReference type="Gene3D" id="2.40.128.20">
    <property type="match status" value="1"/>
</dbReference>
<dbReference type="InterPro" id="IPR012674">
    <property type="entry name" value="Calycin"/>
</dbReference>
<accession>A0ABN3AM46</accession>
<feature type="domain" description="Molybdenum cofactor biosynthesis protein F N-terminal" evidence="1">
    <location>
        <begin position="3"/>
        <end position="101"/>
    </location>
</feature>
<evidence type="ECO:0000313" key="4">
    <source>
        <dbReference type="Proteomes" id="UP001501599"/>
    </source>
</evidence>
<sequence>MTSTFIPVGALGDGFAHASRSLDVVDHLEGRAFALDLDGADTLSIGRGVASWGDAVDVPVRVTSIRPGIFLVGGIAGSVSTAFVLDLDAGLVTLVEGTLPDEATRAESAFTRVQRGDEATGVAATLRHGRIDGSVAEPHAATDDLVGLRNRYDYSTTEVYEHIYLTPTLYAWHCIEGVERGLADVDACHHVRIRDGLTLFVWREKIVPTLGLILIDLDAMRTDGSIFGNAGFDASTLVTFPVGATAEILTVTAHAR</sequence>
<comment type="caution">
    <text evidence="3">The sequence shown here is derived from an EMBL/GenBank/DDBJ whole genome shotgun (WGS) entry which is preliminary data.</text>
</comment>
<gene>
    <name evidence="3" type="ORF">GCM10009846_08120</name>
</gene>
<name>A0ABN3AM46_9MICO</name>
<dbReference type="RefSeq" id="WP_344340618.1">
    <property type="nucleotide sequence ID" value="NZ_BAAAQT010000005.1"/>
</dbReference>
<organism evidence="3 4">
    <name type="scientific">Agrococcus versicolor</name>
    <dbReference type="NCBI Taxonomy" id="501482"/>
    <lineage>
        <taxon>Bacteria</taxon>
        <taxon>Bacillati</taxon>
        <taxon>Actinomycetota</taxon>
        <taxon>Actinomycetes</taxon>
        <taxon>Micrococcales</taxon>
        <taxon>Microbacteriaceae</taxon>
        <taxon>Agrococcus</taxon>
    </lineage>
</organism>
<reference evidence="3 4" key="1">
    <citation type="journal article" date="2019" name="Int. J. Syst. Evol. Microbiol.">
        <title>The Global Catalogue of Microorganisms (GCM) 10K type strain sequencing project: providing services to taxonomists for standard genome sequencing and annotation.</title>
        <authorList>
            <consortium name="The Broad Institute Genomics Platform"/>
            <consortium name="The Broad Institute Genome Sequencing Center for Infectious Disease"/>
            <person name="Wu L."/>
            <person name="Ma J."/>
        </authorList>
    </citation>
    <scope>NUCLEOTIDE SEQUENCE [LARGE SCALE GENOMIC DNA]</scope>
    <source>
        <strain evidence="3 4">JCM 16026</strain>
    </source>
</reference>
<protein>
    <submittedName>
        <fullName evidence="3">Molybdenum cofactor biosynthesis F family protein</fullName>
    </submittedName>
</protein>
<keyword evidence="4" id="KW-1185">Reference proteome</keyword>
<evidence type="ECO:0000259" key="2">
    <source>
        <dbReference type="Pfam" id="PF17409"/>
    </source>
</evidence>
<evidence type="ECO:0000313" key="3">
    <source>
        <dbReference type="EMBL" id="GAA2171985.1"/>
    </source>
</evidence>
<dbReference type="InterPro" id="IPR024724">
    <property type="entry name" value="MoaF_N"/>
</dbReference>
<proteinExistence type="predicted"/>